<dbReference type="PANTHER" id="PTHR35149">
    <property type="entry name" value="SLL5132 PROTEIN"/>
    <property type="match status" value="1"/>
</dbReference>
<accession>A0ABY4AFJ2</accession>
<protein>
    <submittedName>
        <fullName evidence="2">DUF262 domain-containing protein</fullName>
    </submittedName>
</protein>
<feature type="domain" description="GmrSD restriction endonucleases N-terminal" evidence="1">
    <location>
        <begin position="13"/>
        <end position="96"/>
    </location>
</feature>
<dbReference type="Pfam" id="PF03235">
    <property type="entry name" value="GmrSD_N"/>
    <property type="match status" value="1"/>
</dbReference>
<dbReference type="PANTHER" id="PTHR35149:SF2">
    <property type="entry name" value="DUF262 DOMAIN-CONTAINING PROTEIN"/>
    <property type="match status" value="1"/>
</dbReference>
<organism evidence="2 3">
    <name type="scientific">Massilia violaceinigra</name>
    <dbReference type="NCBI Taxonomy" id="2045208"/>
    <lineage>
        <taxon>Bacteria</taxon>
        <taxon>Pseudomonadati</taxon>
        <taxon>Pseudomonadota</taxon>
        <taxon>Betaproteobacteria</taxon>
        <taxon>Burkholderiales</taxon>
        <taxon>Oxalobacteraceae</taxon>
        <taxon>Telluria group</taxon>
        <taxon>Massilia</taxon>
    </lineage>
</organism>
<keyword evidence="3" id="KW-1185">Reference proteome</keyword>
<dbReference type="EMBL" id="CP063361">
    <property type="protein sequence ID" value="UOD32925.1"/>
    <property type="molecule type" value="Genomic_DNA"/>
</dbReference>
<evidence type="ECO:0000313" key="2">
    <source>
        <dbReference type="EMBL" id="UOD32925.1"/>
    </source>
</evidence>
<reference evidence="2 3" key="1">
    <citation type="submission" date="2020-10" db="EMBL/GenBank/DDBJ databases">
        <title>Genome analysis of Massilia species.</title>
        <authorList>
            <person name="Jung D.-H."/>
        </authorList>
    </citation>
    <scope>NUCLEOTIDE SEQUENCE [LARGE SCALE GENOMIC DNA]</scope>
    <source>
        <strain evidence="3">sipir</strain>
    </source>
</reference>
<evidence type="ECO:0000313" key="3">
    <source>
        <dbReference type="Proteomes" id="UP000831532"/>
    </source>
</evidence>
<sequence>MLSIQPQYLPLVKLLNGRLFQIPEYQRAYSWTARERRDLFTDIRKVHAKGNDEGHFMAAVVCLRRDRKTLGTDEFHVVDIVDGQQRLTTLIILLRAITLALAGR</sequence>
<name>A0ABY4AFJ2_9BURK</name>
<proteinExistence type="predicted"/>
<dbReference type="Proteomes" id="UP000831532">
    <property type="component" value="Chromosome"/>
</dbReference>
<dbReference type="InterPro" id="IPR004919">
    <property type="entry name" value="GmrSD_N"/>
</dbReference>
<evidence type="ECO:0000259" key="1">
    <source>
        <dbReference type="Pfam" id="PF03235"/>
    </source>
</evidence>
<gene>
    <name evidence="2" type="ORF">INH39_15460</name>
</gene>
<dbReference type="RefSeq" id="WP_370663044.1">
    <property type="nucleotide sequence ID" value="NZ_CP063361.1"/>
</dbReference>